<keyword evidence="2" id="KW-1185">Reference proteome</keyword>
<accession>A0A8X6X210</accession>
<evidence type="ECO:0000313" key="1">
    <source>
        <dbReference type="EMBL" id="GFY44594.1"/>
    </source>
</evidence>
<evidence type="ECO:0000313" key="2">
    <source>
        <dbReference type="Proteomes" id="UP000886998"/>
    </source>
</evidence>
<proteinExistence type="predicted"/>
<dbReference type="EMBL" id="BMAV01004297">
    <property type="protein sequence ID" value="GFY44594.1"/>
    <property type="molecule type" value="Genomic_DNA"/>
</dbReference>
<organism evidence="1 2">
    <name type="scientific">Trichonephila inaurata madagascariensis</name>
    <dbReference type="NCBI Taxonomy" id="2747483"/>
    <lineage>
        <taxon>Eukaryota</taxon>
        <taxon>Metazoa</taxon>
        <taxon>Ecdysozoa</taxon>
        <taxon>Arthropoda</taxon>
        <taxon>Chelicerata</taxon>
        <taxon>Arachnida</taxon>
        <taxon>Araneae</taxon>
        <taxon>Araneomorphae</taxon>
        <taxon>Entelegynae</taxon>
        <taxon>Araneoidea</taxon>
        <taxon>Nephilidae</taxon>
        <taxon>Trichonephila</taxon>
        <taxon>Trichonephila inaurata</taxon>
    </lineage>
</organism>
<comment type="caution">
    <text evidence="1">The sequence shown here is derived from an EMBL/GenBank/DDBJ whole genome shotgun (WGS) entry which is preliminary data.</text>
</comment>
<dbReference type="AlphaFoldDB" id="A0A8X6X210"/>
<reference evidence="1" key="1">
    <citation type="submission" date="2020-08" db="EMBL/GenBank/DDBJ databases">
        <title>Multicomponent nature underlies the extraordinary mechanical properties of spider dragline silk.</title>
        <authorList>
            <person name="Kono N."/>
            <person name="Nakamura H."/>
            <person name="Mori M."/>
            <person name="Yoshida Y."/>
            <person name="Ohtoshi R."/>
            <person name="Malay A.D."/>
            <person name="Moran D.A.P."/>
            <person name="Tomita M."/>
            <person name="Numata K."/>
            <person name="Arakawa K."/>
        </authorList>
    </citation>
    <scope>NUCLEOTIDE SEQUENCE</scope>
</reference>
<gene>
    <name evidence="1" type="ORF">TNIN_291711</name>
</gene>
<protein>
    <submittedName>
        <fullName evidence="1">Uncharacterized protein</fullName>
    </submittedName>
</protein>
<sequence>MEYREKISTWKFRANKKLNSLRISTPNETTHKITQSQSEITLDSSLKNALKNMFQEKKYGRKRLERCVKSLERSKRLSDYERVFENWLEEDIIEKVEPFNEDDNEHFLPHCPVFKDNFTTKMRPVFSMVQPGRGMVHHLTIALKNSKL</sequence>
<dbReference type="Proteomes" id="UP000886998">
    <property type="component" value="Unassembled WGS sequence"/>
</dbReference>
<name>A0A8X6X210_9ARAC</name>